<dbReference type="InterPro" id="IPR036318">
    <property type="entry name" value="FAD-bd_PCMH-like_sf"/>
</dbReference>
<dbReference type="EC" id="1.3.1.98" evidence="5"/>
<dbReference type="Pfam" id="PF02873">
    <property type="entry name" value="MurB_C"/>
    <property type="match status" value="1"/>
</dbReference>
<dbReference type="InterPro" id="IPR016169">
    <property type="entry name" value="FAD-bd_PCMH_sub2"/>
</dbReference>
<feature type="domain" description="FAD-binding PCMH-type" evidence="17">
    <location>
        <begin position="13"/>
        <end position="183"/>
    </location>
</feature>
<evidence type="ECO:0000256" key="11">
    <source>
        <dbReference type="ARBA" id="ARBA00022960"/>
    </source>
</evidence>
<protein>
    <recommendedName>
        <fullName evidence="5">UDP-N-acetylmuramate dehydrogenase</fullName>
        <ecNumber evidence="5">1.3.1.98</ecNumber>
    </recommendedName>
</protein>
<dbReference type="Gene3D" id="3.90.78.10">
    <property type="entry name" value="UDP-N-acetylenolpyruvoylglucosamine reductase, C-terminal domain"/>
    <property type="match status" value="1"/>
</dbReference>
<keyword evidence="13" id="KW-0560">Oxidoreductase</keyword>
<dbReference type="PANTHER" id="PTHR21071">
    <property type="entry name" value="UDP-N-ACETYLENOLPYRUVOYLGLUCOSAMINE REDUCTASE"/>
    <property type="match status" value="1"/>
</dbReference>
<reference evidence="18" key="1">
    <citation type="submission" date="2020-05" db="EMBL/GenBank/DDBJ databases">
        <authorList>
            <person name="Chiriac C."/>
            <person name="Salcher M."/>
            <person name="Ghai R."/>
            <person name="Kavagutti S V."/>
        </authorList>
    </citation>
    <scope>NUCLEOTIDE SEQUENCE</scope>
</reference>
<keyword evidence="14" id="KW-0131">Cell cycle</keyword>
<dbReference type="AlphaFoldDB" id="A0A6J7DTQ9"/>
<dbReference type="Gene3D" id="3.30.465.10">
    <property type="match status" value="1"/>
</dbReference>
<evidence type="ECO:0000256" key="15">
    <source>
        <dbReference type="ARBA" id="ARBA00023316"/>
    </source>
</evidence>
<dbReference type="InterPro" id="IPR016166">
    <property type="entry name" value="FAD-bd_PCMH"/>
</dbReference>
<evidence type="ECO:0000256" key="2">
    <source>
        <dbReference type="ARBA" id="ARBA00003921"/>
    </source>
</evidence>
<dbReference type="GO" id="GO:0051301">
    <property type="term" value="P:cell division"/>
    <property type="evidence" value="ECO:0007669"/>
    <property type="project" value="UniProtKB-KW"/>
</dbReference>
<keyword evidence="6" id="KW-0963">Cytoplasm</keyword>
<evidence type="ECO:0000256" key="7">
    <source>
        <dbReference type="ARBA" id="ARBA00022618"/>
    </source>
</evidence>
<keyword evidence="10" id="KW-0521">NADP</keyword>
<dbReference type="GO" id="GO:0009252">
    <property type="term" value="P:peptidoglycan biosynthetic process"/>
    <property type="evidence" value="ECO:0007669"/>
    <property type="project" value="UniProtKB-UniPathway"/>
</dbReference>
<dbReference type="InterPro" id="IPR006094">
    <property type="entry name" value="Oxid_FAD_bind_N"/>
</dbReference>
<evidence type="ECO:0000259" key="17">
    <source>
        <dbReference type="PROSITE" id="PS51387"/>
    </source>
</evidence>
<keyword evidence="12" id="KW-0573">Peptidoglycan synthesis</keyword>
<dbReference type="InterPro" id="IPR036635">
    <property type="entry name" value="MurB_C_sf"/>
</dbReference>
<evidence type="ECO:0000256" key="14">
    <source>
        <dbReference type="ARBA" id="ARBA00023306"/>
    </source>
</evidence>
<evidence type="ECO:0000256" key="8">
    <source>
        <dbReference type="ARBA" id="ARBA00022630"/>
    </source>
</evidence>
<evidence type="ECO:0000256" key="5">
    <source>
        <dbReference type="ARBA" id="ARBA00012518"/>
    </source>
</evidence>
<comment type="pathway">
    <text evidence="4">Cell wall biogenesis; peptidoglycan biosynthesis.</text>
</comment>
<dbReference type="UniPathway" id="UPA00219"/>
<dbReference type="GO" id="GO:0071555">
    <property type="term" value="P:cell wall organization"/>
    <property type="evidence" value="ECO:0007669"/>
    <property type="project" value="UniProtKB-KW"/>
</dbReference>
<dbReference type="NCBIfam" id="TIGR00179">
    <property type="entry name" value="murB"/>
    <property type="match status" value="1"/>
</dbReference>
<dbReference type="PANTHER" id="PTHR21071:SF4">
    <property type="entry name" value="UDP-N-ACETYLENOLPYRUVOYLGLUCOSAMINE REDUCTASE"/>
    <property type="match status" value="1"/>
</dbReference>
<dbReference type="SUPFAM" id="SSF56176">
    <property type="entry name" value="FAD-binding/transporter-associated domain-like"/>
    <property type="match status" value="1"/>
</dbReference>
<dbReference type="EMBL" id="CAFBLS010000075">
    <property type="protein sequence ID" value="CAB4872024.1"/>
    <property type="molecule type" value="Genomic_DNA"/>
</dbReference>
<evidence type="ECO:0000256" key="12">
    <source>
        <dbReference type="ARBA" id="ARBA00022984"/>
    </source>
</evidence>
<accession>A0A6J7DTQ9</accession>
<evidence type="ECO:0000313" key="18">
    <source>
        <dbReference type="EMBL" id="CAB4872024.1"/>
    </source>
</evidence>
<keyword evidence="7" id="KW-0132">Cell division</keyword>
<comment type="function">
    <text evidence="2">Cell wall formation.</text>
</comment>
<keyword evidence="11" id="KW-0133">Cell shape</keyword>
<keyword evidence="8" id="KW-0285">Flavoprotein</keyword>
<evidence type="ECO:0000256" key="1">
    <source>
        <dbReference type="ARBA" id="ARBA00001974"/>
    </source>
</evidence>
<evidence type="ECO:0000256" key="6">
    <source>
        <dbReference type="ARBA" id="ARBA00022490"/>
    </source>
</evidence>
<evidence type="ECO:0000256" key="13">
    <source>
        <dbReference type="ARBA" id="ARBA00023002"/>
    </source>
</evidence>
<keyword evidence="15" id="KW-0961">Cell wall biogenesis/degradation</keyword>
<comment type="cofactor">
    <cofactor evidence="1">
        <name>FAD</name>
        <dbReference type="ChEBI" id="CHEBI:57692"/>
    </cofactor>
</comment>
<dbReference type="SUPFAM" id="SSF56194">
    <property type="entry name" value="Uridine diphospho-N-Acetylenolpyruvylglucosamine reductase, MurB, C-terminal domain"/>
    <property type="match status" value="1"/>
</dbReference>
<keyword evidence="9" id="KW-0274">FAD</keyword>
<dbReference type="GO" id="GO:0008762">
    <property type="term" value="F:UDP-N-acetylmuramate dehydrogenase activity"/>
    <property type="evidence" value="ECO:0007669"/>
    <property type="project" value="UniProtKB-EC"/>
</dbReference>
<dbReference type="NCBIfam" id="NF010478">
    <property type="entry name" value="PRK13903.1"/>
    <property type="match status" value="1"/>
</dbReference>
<proteinExistence type="inferred from homology"/>
<dbReference type="GO" id="GO:0008360">
    <property type="term" value="P:regulation of cell shape"/>
    <property type="evidence" value="ECO:0007669"/>
    <property type="project" value="UniProtKB-KW"/>
</dbReference>
<sequence>MTTRLADHTTLRVGGPAKDFLVADTEQQVVEVLARLDADGAPVLLLGGGSNLVCSDEGFDGTVVALRIRGLAIADHPDHVVMTAACGEPWSEVVSLAVSNGWAGIEAMAGIPGLVGATPVQNVGAYGQDVSQTIAGVRAYDRLDGLVRDLTPERCGFTYRGSAFKTEPDRWAVLAVSYRLAKTPSSAVRYAQLADELGVGHGEASSVSAIRDAVLRLRRGKGMVLDDADPDSRSAGSFFTNPIVSMALSSALPTDCPRYPSSDGVKLSAAWLIEQAGIPRGWQVRTESRARVSTKHTLALTTRDGAAAADVLELARHIRGRVRAAFGVELQPEPQLVGCVL</sequence>
<dbReference type="GO" id="GO:0071949">
    <property type="term" value="F:FAD binding"/>
    <property type="evidence" value="ECO:0007669"/>
    <property type="project" value="InterPro"/>
</dbReference>
<dbReference type="PROSITE" id="PS51387">
    <property type="entry name" value="FAD_PCMH"/>
    <property type="match status" value="1"/>
</dbReference>
<dbReference type="InterPro" id="IPR011601">
    <property type="entry name" value="MurB_C"/>
</dbReference>
<dbReference type="HAMAP" id="MF_00037">
    <property type="entry name" value="MurB"/>
    <property type="match status" value="1"/>
</dbReference>
<dbReference type="GO" id="GO:0005829">
    <property type="term" value="C:cytosol"/>
    <property type="evidence" value="ECO:0007669"/>
    <property type="project" value="TreeGrafter"/>
</dbReference>
<dbReference type="InterPro" id="IPR003170">
    <property type="entry name" value="MurB"/>
</dbReference>
<comment type="subcellular location">
    <subcellularLocation>
        <location evidence="3">Cytoplasm</location>
    </subcellularLocation>
</comment>
<evidence type="ECO:0000256" key="3">
    <source>
        <dbReference type="ARBA" id="ARBA00004496"/>
    </source>
</evidence>
<dbReference type="Pfam" id="PF01565">
    <property type="entry name" value="FAD_binding_4"/>
    <property type="match status" value="1"/>
</dbReference>
<comment type="catalytic activity">
    <reaction evidence="16">
        <text>UDP-N-acetyl-alpha-D-muramate + NADP(+) = UDP-N-acetyl-3-O-(1-carboxyvinyl)-alpha-D-glucosamine + NADPH + H(+)</text>
        <dbReference type="Rhea" id="RHEA:12248"/>
        <dbReference type="ChEBI" id="CHEBI:15378"/>
        <dbReference type="ChEBI" id="CHEBI:57783"/>
        <dbReference type="ChEBI" id="CHEBI:58349"/>
        <dbReference type="ChEBI" id="CHEBI:68483"/>
        <dbReference type="ChEBI" id="CHEBI:70757"/>
        <dbReference type="EC" id="1.3.1.98"/>
    </reaction>
</comment>
<gene>
    <name evidence="18" type="ORF">UFOPK3402_00747</name>
</gene>
<evidence type="ECO:0000256" key="16">
    <source>
        <dbReference type="ARBA" id="ARBA00048914"/>
    </source>
</evidence>
<dbReference type="InterPro" id="IPR016167">
    <property type="entry name" value="FAD-bd_PCMH_sub1"/>
</dbReference>
<evidence type="ECO:0000256" key="4">
    <source>
        <dbReference type="ARBA" id="ARBA00004752"/>
    </source>
</evidence>
<evidence type="ECO:0000256" key="10">
    <source>
        <dbReference type="ARBA" id="ARBA00022857"/>
    </source>
</evidence>
<name>A0A6J7DTQ9_9ZZZZ</name>
<dbReference type="Gene3D" id="3.30.43.10">
    <property type="entry name" value="Uridine Diphospho-n-acetylenolpyruvylglucosamine Reductase, domain 2"/>
    <property type="match status" value="1"/>
</dbReference>
<evidence type="ECO:0000256" key="9">
    <source>
        <dbReference type="ARBA" id="ARBA00022827"/>
    </source>
</evidence>
<organism evidence="18">
    <name type="scientific">freshwater metagenome</name>
    <dbReference type="NCBI Taxonomy" id="449393"/>
    <lineage>
        <taxon>unclassified sequences</taxon>
        <taxon>metagenomes</taxon>
        <taxon>ecological metagenomes</taxon>
    </lineage>
</organism>